<feature type="compositionally biased region" description="Basic residues" evidence="6">
    <location>
        <begin position="908"/>
        <end position="917"/>
    </location>
</feature>
<accession>A0A5N5STJ9</accession>
<feature type="compositionally biased region" description="Basic and acidic residues" evidence="6">
    <location>
        <begin position="623"/>
        <end position="648"/>
    </location>
</feature>
<sequence>MCVYPCALARFESVPHKGTYTDILKPTSEPVTHNESLSQLKDEEVSVSTQEIKKEGSEAPLAQNDTVIEEESHKILNKTEDEVAVDLTKDSKEEIPDVVAVDLTNDSGEKIADEVGVDLTKPSAEEIPETDVNTSTILAQKEILDEARKEKDQLETYSQFAERVSAEKKNGVCIICFNFLTLMALVKSKNYASTDCGAKFIAANPEASHSHKIINSNKDEYMLNKCTEKLWVVVELCESIKPQKFDIANFELFSNLPKEIQLYGSHRYPTREWVSLGTYEGEEGNRGTQSFHIDTQEFLKYIKLEIHSHYGTEFYCPLSQFRIYGMSEFEVIEEAEDTEEEPVIEEEEVEPEAKAENEKDKRGIMIPDVFKSIFNGVLEVIKRGSRSGNLTEESELIKYNETCKSLKEEFTIKNESCHFADSLNYILACYYDEYLKLMFNPFISQVVKNYDFCYRLATIICSSPQNNDSYVYDSICNNSYACVMLSPKHILAMCHMNNPLLLSDLIACETEEESNDAKNLSTIDSTIGKLPLDITIIDKGEKFIDIDKKLPSNERNTSSHSQKVTPPSQTNGLKIEPLSNNLDSDMPAEPPPDTKQNVKEEGKSARSTTVNKVENASSPVISEKPEKADKTEKQGDTKKDKKAEKTQEKNSSGSEDQGSPATTTTTTPPPTTAIPVSGTEGRVSSHSNKESVVVRLSNKIKVLEQNMSISSQYLEELSRRYKIQMEEMERQFNITIHALNRTSQIAYERDVYHQKRIEGLEEQVERLTNAVNTLVKDKDNFMKSVFEHHIILLIIQVLIITFAFTFCMKRVRAGLLAQDTHPSTPVASQIQNQDHVRKNNNIAICESEIQGRETSPQFRRMSADNLKTENIDKPKERRFSGQAALKGTYQDLLITEQNSTNAASNPKEKRRKKKKTQLQRSMSNVSIHESKDPSSTKEGKLDKLKKSSAGVLFSGEKIAQTSKSKAKSEVVGSQSVEDIRHEDWQLVKRNKSKKWKNELNSQQEEEPNYVFSSDLKRGKITVVEESFNNIYPHPYYAEILYDDYVYDKAYIEEEYKDYNDCDFESHVVATNGISDSINHVYAASEFDYNAPVINDYYHNARDSPSYSVVGDEIGNPYEHASNEDNHITLWNDNVLTKPIVKQLRNTSVPPSLKGKTRLRSDNWEWYSSQPSRLLPKSNSTEIISNSSSDSNGKPKQQQQQQQKQEIKSSKEKFEKKKRRKKSRLAVVNGENP</sequence>
<dbReference type="PROSITE" id="PS51469">
    <property type="entry name" value="SUN"/>
    <property type="match status" value="1"/>
</dbReference>
<dbReference type="GO" id="GO:0012505">
    <property type="term" value="C:endomembrane system"/>
    <property type="evidence" value="ECO:0007669"/>
    <property type="project" value="UniProtKB-SubCell"/>
</dbReference>
<feature type="compositionally biased region" description="Acidic residues" evidence="6">
    <location>
        <begin position="335"/>
        <end position="350"/>
    </location>
</feature>
<dbReference type="InterPro" id="IPR045120">
    <property type="entry name" value="Suco/Slp1-like"/>
</dbReference>
<feature type="coiled-coil region" evidence="5">
    <location>
        <begin position="137"/>
        <end position="164"/>
    </location>
</feature>
<feature type="region of interest" description="Disordered" evidence="6">
    <location>
        <begin position="1169"/>
        <end position="1232"/>
    </location>
</feature>
<evidence type="ECO:0000313" key="9">
    <source>
        <dbReference type="Proteomes" id="UP000326759"/>
    </source>
</evidence>
<evidence type="ECO:0000256" key="3">
    <source>
        <dbReference type="ARBA" id="ARBA00022989"/>
    </source>
</evidence>
<dbReference type="InterPro" id="IPR012919">
    <property type="entry name" value="SUN_dom"/>
</dbReference>
<feature type="compositionally biased region" description="Polar residues" evidence="6">
    <location>
        <begin position="650"/>
        <end position="659"/>
    </location>
</feature>
<organism evidence="8 9">
    <name type="scientific">Armadillidium nasatum</name>
    <dbReference type="NCBI Taxonomy" id="96803"/>
    <lineage>
        <taxon>Eukaryota</taxon>
        <taxon>Metazoa</taxon>
        <taxon>Ecdysozoa</taxon>
        <taxon>Arthropoda</taxon>
        <taxon>Crustacea</taxon>
        <taxon>Multicrustacea</taxon>
        <taxon>Malacostraca</taxon>
        <taxon>Eumalacostraca</taxon>
        <taxon>Peracarida</taxon>
        <taxon>Isopoda</taxon>
        <taxon>Oniscidea</taxon>
        <taxon>Crinocheta</taxon>
        <taxon>Armadillidiidae</taxon>
        <taxon>Armadillidium</taxon>
    </lineage>
</organism>
<dbReference type="Pfam" id="PF07738">
    <property type="entry name" value="Sad1_UNC"/>
    <property type="match status" value="1"/>
</dbReference>
<evidence type="ECO:0000256" key="6">
    <source>
        <dbReference type="SAM" id="MobiDB-lite"/>
    </source>
</evidence>
<dbReference type="PANTHER" id="PTHR12953">
    <property type="entry name" value="MEMBRANE PROTEIN CH1 RELATED"/>
    <property type="match status" value="1"/>
</dbReference>
<protein>
    <submittedName>
        <fullName evidence="8">SUN domain-containing ossification factor</fullName>
    </submittedName>
</protein>
<keyword evidence="2" id="KW-0812">Transmembrane</keyword>
<evidence type="ECO:0000313" key="8">
    <source>
        <dbReference type="EMBL" id="KAB7495990.1"/>
    </source>
</evidence>
<dbReference type="OrthoDB" id="266334at2759"/>
<evidence type="ECO:0000256" key="5">
    <source>
        <dbReference type="SAM" id="Coils"/>
    </source>
</evidence>
<feature type="compositionally biased region" description="Basic and acidic residues" evidence="6">
    <location>
        <begin position="1204"/>
        <end position="1214"/>
    </location>
</feature>
<keyword evidence="9" id="KW-1185">Reference proteome</keyword>
<evidence type="ECO:0000256" key="1">
    <source>
        <dbReference type="ARBA" id="ARBA00004308"/>
    </source>
</evidence>
<dbReference type="AlphaFoldDB" id="A0A5N5STJ9"/>
<dbReference type="GO" id="GO:0034975">
    <property type="term" value="P:protein folding in endoplasmic reticulum"/>
    <property type="evidence" value="ECO:0007669"/>
    <property type="project" value="TreeGrafter"/>
</dbReference>
<feature type="compositionally biased region" description="Basic and acidic residues" evidence="6">
    <location>
        <begin position="928"/>
        <end position="943"/>
    </location>
</feature>
<feature type="region of interest" description="Disordered" evidence="6">
    <location>
        <begin position="549"/>
        <end position="691"/>
    </location>
</feature>
<comment type="subcellular location">
    <subcellularLocation>
        <location evidence="1">Endomembrane system</location>
    </subcellularLocation>
</comment>
<feature type="compositionally biased region" description="Polar residues" evidence="6">
    <location>
        <begin position="918"/>
        <end position="927"/>
    </location>
</feature>
<feature type="region of interest" description="Disordered" evidence="6">
    <location>
        <begin position="335"/>
        <end position="358"/>
    </location>
</feature>
<name>A0A5N5STJ9_9CRUS</name>
<comment type="caution">
    <text evidence="8">The sequence shown here is derived from an EMBL/GenBank/DDBJ whole genome shotgun (WGS) entry which is preliminary data.</text>
</comment>
<dbReference type="GO" id="GO:0005737">
    <property type="term" value="C:cytoplasm"/>
    <property type="evidence" value="ECO:0007669"/>
    <property type="project" value="TreeGrafter"/>
</dbReference>
<keyword evidence="5" id="KW-0175">Coiled coil</keyword>
<reference evidence="8 9" key="1">
    <citation type="journal article" date="2019" name="PLoS Biol.">
        <title>Sex chromosomes control vertical transmission of feminizing Wolbachia symbionts in an isopod.</title>
        <authorList>
            <person name="Becking T."/>
            <person name="Chebbi M.A."/>
            <person name="Giraud I."/>
            <person name="Moumen B."/>
            <person name="Laverre T."/>
            <person name="Caubet Y."/>
            <person name="Peccoud J."/>
            <person name="Gilbert C."/>
            <person name="Cordaux R."/>
        </authorList>
    </citation>
    <scope>NUCLEOTIDE SEQUENCE [LARGE SCALE GENOMIC DNA]</scope>
    <source>
        <strain evidence="8">ANa2</strain>
        <tissue evidence="8">Whole body excluding digestive tract and cuticle</tissue>
    </source>
</reference>
<evidence type="ECO:0000256" key="2">
    <source>
        <dbReference type="ARBA" id="ARBA00022692"/>
    </source>
</evidence>
<gene>
    <name evidence="8" type="primary">Suco</name>
    <name evidence="8" type="ORF">Anas_06767</name>
</gene>
<feature type="compositionally biased region" description="Low complexity" evidence="6">
    <location>
        <begin position="1177"/>
        <end position="1203"/>
    </location>
</feature>
<evidence type="ECO:0000256" key="4">
    <source>
        <dbReference type="ARBA" id="ARBA00023136"/>
    </source>
</evidence>
<feature type="region of interest" description="Disordered" evidence="6">
    <location>
        <begin position="896"/>
        <end position="943"/>
    </location>
</feature>
<dbReference type="PANTHER" id="PTHR12953:SF0">
    <property type="entry name" value="SUN DOMAIN-CONTAINING OSSIFICATION FACTOR"/>
    <property type="match status" value="1"/>
</dbReference>
<evidence type="ECO:0000259" key="7">
    <source>
        <dbReference type="PROSITE" id="PS51469"/>
    </source>
</evidence>
<feature type="compositionally biased region" description="Polar residues" evidence="6">
    <location>
        <begin position="605"/>
        <end position="620"/>
    </location>
</feature>
<keyword evidence="3" id="KW-1133">Transmembrane helix</keyword>
<dbReference type="GO" id="GO:0016020">
    <property type="term" value="C:membrane"/>
    <property type="evidence" value="ECO:0007669"/>
    <property type="project" value="InterPro"/>
</dbReference>
<dbReference type="Gene3D" id="2.60.120.260">
    <property type="entry name" value="Galactose-binding domain-like"/>
    <property type="match status" value="1"/>
</dbReference>
<proteinExistence type="predicted"/>
<keyword evidence="4" id="KW-0472">Membrane</keyword>
<feature type="domain" description="SUN" evidence="7">
    <location>
        <begin position="145"/>
        <end position="328"/>
    </location>
</feature>
<dbReference type="EMBL" id="SEYY01021865">
    <property type="protein sequence ID" value="KAB7495990.1"/>
    <property type="molecule type" value="Genomic_DNA"/>
</dbReference>
<dbReference type="Proteomes" id="UP000326759">
    <property type="component" value="Unassembled WGS sequence"/>
</dbReference>
<feature type="compositionally biased region" description="Polar residues" evidence="6">
    <location>
        <begin position="553"/>
        <end position="583"/>
    </location>
</feature>